<evidence type="ECO:0008006" key="3">
    <source>
        <dbReference type="Google" id="ProtNLM"/>
    </source>
</evidence>
<dbReference type="InterPro" id="IPR023198">
    <property type="entry name" value="PGP-like_dom2"/>
</dbReference>
<dbReference type="SFLD" id="SFLDS00003">
    <property type="entry name" value="Haloacid_Dehalogenase"/>
    <property type="match status" value="1"/>
</dbReference>
<organism evidence="1 2">
    <name type="scientific">Microbispora corallina</name>
    <dbReference type="NCBI Taxonomy" id="83302"/>
    <lineage>
        <taxon>Bacteria</taxon>
        <taxon>Bacillati</taxon>
        <taxon>Actinomycetota</taxon>
        <taxon>Actinomycetes</taxon>
        <taxon>Streptosporangiales</taxon>
        <taxon>Streptosporangiaceae</taxon>
        <taxon>Microbispora</taxon>
    </lineage>
</organism>
<gene>
    <name evidence="1" type="ORF">Mco01_66130</name>
</gene>
<dbReference type="Gene3D" id="3.40.50.1000">
    <property type="entry name" value="HAD superfamily/HAD-like"/>
    <property type="match status" value="1"/>
</dbReference>
<comment type="caution">
    <text evidence="1">The sequence shown here is derived from an EMBL/GenBank/DDBJ whole genome shotgun (WGS) entry which is preliminary data.</text>
</comment>
<reference evidence="1 2" key="1">
    <citation type="submission" date="2021-01" db="EMBL/GenBank/DDBJ databases">
        <title>Whole genome shotgun sequence of Microbispora corallina NBRC 16416.</title>
        <authorList>
            <person name="Komaki H."/>
            <person name="Tamura T."/>
        </authorList>
    </citation>
    <scope>NUCLEOTIDE SEQUENCE [LARGE SCALE GENOMIC DNA]</scope>
    <source>
        <strain evidence="1 2">NBRC 16416</strain>
    </source>
</reference>
<evidence type="ECO:0000313" key="1">
    <source>
        <dbReference type="EMBL" id="GIH43613.1"/>
    </source>
</evidence>
<dbReference type="RefSeq" id="WP_204060690.1">
    <property type="nucleotide sequence ID" value="NZ_BAAAGP010000032.1"/>
</dbReference>
<keyword evidence="2" id="KW-1185">Reference proteome</keyword>
<dbReference type="InterPro" id="IPR023214">
    <property type="entry name" value="HAD_sf"/>
</dbReference>
<dbReference type="CDD" id="cd02603">
    <property type="entry name" value="HAD_sEH-N_like"/>
    <property type="match status" value="1"/>
</dbReference>
<dbReference type="InterPro" id="IPR006439">
    <property type="entry name" value="HAD-SF_hydro_IA"/>
</dbReference>
<dbReference type="SUPFAM" id="SSF56784">
    <property type="entry name" value="HAD-like"/>
    <property type="match status" value="1"/>
</dbReference>
<dbReference type="Proteomes" id="UP000603904">
    <property type="component" value="Unassembled WGS sequence"/>
</dbReference>
<protein>
    <recommendedName>
        <fullName evidence="3">Hydrolase</fullName>
    </recommendedName>
</protein>
<dbReference type="EMBL" id="BOOC01000042">
    <property type="protein sequence ID" value="GIH43613.1"/>
    <property type="molecule type" value="Genomic_DNA"/>
</dbReference>
<dbReference type="SFLD" id="SFLDG01129">
    <property type="entry name" value="C1.5:_HAD__Beta-PGM__Phosphata"/>
    <property type="match status" value="1"/>
</dbReference>
<dbReference type="NCBIfam" id="TIGR01509">
    <property type="entry name" value="HAD-SF-IA-v3"/>
    <property type="match status" value="1"/>
</dbReference>
<dbReference type="Pfam" id="PF00702">
    <property type="entry name" value="Hydrolase"/>
    <property type="match status" value="1"/>
</dbReference>
<dbReference type="InterPro" id="IPR052898">
    <property type="entry name" value="ACAD10-like"/>
</dbReference>
<sequence>MYKGVLIDWGGVLTTGLREAVQEWIEADRIDPGHYREVMGELVVHAYEGGLAPGENPIHALERGELPVAEFERRLATRLRTLDGEPPEADGLLERMFTGFRPVEEMNEMLRLARAAGLSTCLLSNSWGNSYPRDGWDVLFDAVVISGEVGMRKPEERIFRHALGLIALDPAQCVFIDDIEANILAARTLGLVGIHHLDPGATIAEMERLFGLPFRAAPVTRPADGPSGALRPPP</sequence>
<name>A0ABQ4G961_9ACTN</name>
<evidence type="ECO:0000313" key="2">
    <source>
        <dbReference type="Proteomes" id="UP000603904"/>
    </source>
</evidence>
<proteinExistence type="predicted"/>
<dbReference type="PANTHER" id="PTHR47829">
    <property type="entry name" value="HYDROLASE, PUTATIVE (AFU_ORTHOLOGUE AFUA_1G12880)-RELATED"/>
    <property type="match status" value="1"/>
</dbReference>
<dbReference type="InterPro" id="IPR036412">
    <property type="entry name" value="HAD-like_sf"/>
</dbReference>
<dbReference type="PANTHER" id="PTHR47829:SF1">
    <property type="entry name" value="HAD FAMILY PHOSPHATASE"/>
    <property type="match status" value="1"/>
</dbReference>
<dbReference type="Gene3D" id="1.10.150.240">
    <property type="entry name" value="Putative phosphatase, domain 2"/>
    <property type="match status" value="1"/>
</dbReference>
<accession>A0ABQ4G961</accession>